<dbReference type="PANTHER" id="PTHR45929">
    <property type="entry name" value="JAK PATHWAY SIGNAL TRANSDUCTION ADAPTOR MOLECULE"/>
    <property type="match status" value="1"/>
</dbReference>
<feature type="domain" description="SH3" evidence="4">
    <location>
        <begin position="103"/>
        <end position="162"/>
    </location>
</feature>
<accession>A0A8H7QDW2</accession>
<feature type="compositionally biased region" description="Pro residues" evidence="3">
    <location>
        <begin position="200"/>
        <end position="212"/>
    </location>
</feature>
<reference evidence="5" key="1">
    <citation type="submission" date="2020-12" db="EMBL/GenBank/DDBJ databases">
        <title>Metabolic potential, ecology and presence of endohyphal bacteria is reflected in genomic diversity of Mucoromycotina.</title>
        <authorList>
            <person name="Muszewska A."/>
            <person name="Okrasinska A."/>
            <person name="Steczkiewicz K."/>
            <person name="Drgas O."/>
            <person name="Orlowska M."/>
            <person name="Perlinska-Lenart U."/>
            <person name="Aleksandrzak-Piekarczyk T."/>
            <person name="Szatraj K."/>
            <person name="Zielenkiewicz U."/>
            <person name="Pilsyk S."/>
            <person name="Malc E."/>
            <person name="Mieczkowski P."/>
            <person name="Kruszewska J.S."/>
            <person name="Biernat P."/>
            <person name="Pawlowska J."/>
        </authorList>
    </citation>
    <scope>NUCLEOTIDE SEQUENCE</scope>
    <source>
        <strain evidence="5">CBS 226.32</strain>
    </source>
</reference>
<dbReference type="Proteomes" id="UP000650833">
    <property type="component" value="Unassembled WGS sequence"/>
</dbReference>
<dbReference type="PRINTS" id="PR00452">
    <property type="entry name" value="SH3DOMAIN"/>
</dbReference>
<evidence type="ECO:0000256" key="1">
    <source>
        <dbReference type="ARBA" id="ARBA00022443"/>
    </source>
</evidence>
<dbReference type="InterPro" id="IPR036028">
    <property type="entry name" value="SH3-like_dom_sf"/>
</dbReference>
<dbReference type="InterPro" id="IPR050670">
    <property type="entry name" value="STAM"/>
</dbReference>
<sequence length="310" mass="33286">MSESAFAQHVLASIRNELNLLKTHNYIQPQAYDDILRLLPTDVSNNGNRRDMVGPPSMGFSTNGAPGSTFAGAMPSPLSNMASPPAAAAAMPPPAYNAPVMENKLGNAEALYDYNGQSPSDLTIHRGDIIQLTELINDDWWKGTLNGQTGIFPRNYVKKLEPSISEKKPNPPPPTPARNQQRDSYGYSPVPVKQDSYNYPAPPSSYNSPPPAQTQKENYAPPPQQQNSYAPPPTQNNSYAPPPIQNQMSSYAPPPVQQVASTSSAPAAVEQPHEESKVASFGKKFAGNVANAATWGFGATIGGDIAHSIF</sequence>
<comment type="caution">
    <text evidence="5">The sequence shown here is derived from an EMBL/GenBank/DDBJ whole genome shotgun (WGS) entry which is preliminary data.</text>
</comment>
<protein>
    <recommendedName>
        <fullName evidence="4">SH3 domain-containing protein</fullName>
    </recommendedName>
</protein>
<dbReference type="PROSITE" id="PS50002">
    <property type="entry name" value="SH3"/>
    <property type="match status" value="1"/>
</dbReference>
<evidence type="ECO:0000313" key="6">
    <source>
        <dbReference type="Proteomes" id="UP000650833"/>
    </source>
</evidence>
<keyword evidence="6" id="KW-1185">Reference proteome</keyword>
<dbReference type="PANTHER" id="PTHR45929:SF7">
    <property type="entry name" value="LAS SEVENTEEN-BINDING PROTEIN 1"/>
    <property type="match status" value="1"/>
</dbReference>
<dbReference type="InterPro" id="IPR001452">
    <property type="entry name" value="SH3_domain"/>
</dbReference>
<evidence type="ECO:0000256" key="2">
    <source>
        <dbReference type="PROSITE-ProRule" id="PRU00192"/>
    </source>
</evidence>
<dbReference type="PRINTS" id="PR01887">
    <property type="entry name" value="SPECTRNALPHA"/>
</dbReference>
<evidence type="ECO:0000313" key="5">
    <source>
        <dbReference type="EMBL" id="KAG2190315.1"/>
    </source>
</evidence>
<name>A0A8H7QDW2_9FUNG</name>
<keyword evidence="1 2" id="KW-0728">SH3 domain</keyword>
<gene>
    <name evidence="5" type="ORF">INT46_010963</name>
</gene>
<feature type="compositionally biased region" description="Pro residues" evidence="3">
    <location>
        <begin position="220"/>
        <end position="244"/>
    </location>
</feature>
<dbReference type="Gene3D" id="2.30.30.40">
    <property type="entry name" value="SH3 Domains"/>
    <property type="match status" value="1"/>
</dbReference>
<dbReference type="Pfam" id="PF00018">
    <property type="entry name" value="SH3_1"/>
    <property type="match status" value="1"/>
</dbReference>
<dbReference type="SUPFAM" id="SSF50044">
    <property type="entry name" value="SH3-domain"/>
    <property type="match status" value="1"/>
</dbReference>
<dbReference type="AlphaFoldDB" id="A0A8H7QDW2"/>
<feature type="region of interest" description="Disordered" evidence="3">
    <location>
        <begin position="163"/>
        <end position="275"/>
    </location>
</feature>
<organism evidence="5 6">
    <name type="scientific">Mucor plumbeus</name>
    <dbReference type="NCBI Taxonomy" id="97098"/>
    <lineage>
        <taxon>Eukaryota</taxon>
        <taxon>Fungi</taxon>
        <taxon>Fungi incertae sedis</taxon>
        <taxon>Mucoromycota</taxon>
        <taxon>Mucoromycotina</taxon>
        <taxon>Mucoromycetes</taxon>
        <taxon>Mucorales</taxon>
        <taxon>Mucorineae</taxon>
        <taxon>Mucoraceae</taxon>
        <taxon>Mucor</taxon>
    </lineage>
</organism>
<evidence type="ECO:0000256" key="3">
    <source>
        <dbReference type="SAM" id="MobiDB-lite"/>
    </source>
</evidence>
<dbReference type="SMART" id="SM00326">
    <property type="entry name" value="SH3"/>
    <property type="match status" value="1"/>
</dbReference>
<dbReference type="FunFam" id="2.30.30.40:FF:000072">
    <property type="entry name" value="Unconventional Myosin IB"/>
    <property type="match status" value="1"/>
</dbReference>
<evidence type="ECO:0000259" key="4">
    <source>
        <dbReference type="PROSITE" id="PS50002"/>
    </source>
</evidence>
<dbReference type="OrthoDB" id="10255964at2759"/>
<proteinExistence type="predicted"/>
<dbReference type="EMBL" id="JAEPRC010000996">
    <property type="protein sequence ID" value="KAG2190315.1"/>
    <property type="molecule type" value="Genomic_DNA"/>
</dbReference>